<keyword evidence="2" id="KW-1185">Reference proteome</keyword>
<evidence type="ECO:0000313" key="2">
    <source>
        <dbReference type="Proteomes" id="UP000252519"/>
    </source>
</evidence>
<dbReference type="GO" id="GO:0006487">
    <property type="term" value="P:protein N-linked glycosylation"/>
    <property type="evidence" value="ECO:0007669"/>
    <property type="project" value="TreeGrafter"/>
</dbReference>
<dbReference type="EMBL" id="JOJR01001217">
    <property type="protein sequence ID" value="RCN31789.1"/>
    <property type="molecule type" value="Genomic_DNA"/>
</dbReference>
<dbReference type="Proteomes" id="UP000252519">
    <property type="component" value="Unassembled WGS sequence"/>
</dbReference>
<organism evidence="1 2">
    <name type="scientific">Ancylostoma caninum</name>
    <name type="common">Dog hookworm</name>
    <dbReference type="NCBI Taxonomy" id="29170"/>
    <lineage>
        <taxon>Eukaryota</taxon>
        <taxon>Metazoa</taxon>
        <taxon>Ecdysozoa</taxon>
        <taxon>Nematoda</taxon>
        <taxon>Chromadorea</taxon>
        <taxon>Rhabditida</taxon>
        <taxon>Rhabditina</taxon>
        <taxon>Rhabditomorpha</taxon>
        <taxon>Strongyloidea</taxon>
        <taxon>Ancylostomatidae</taxon>
        <taxon>Ancylostomatinae</taxon>
        <taxon>Ancylostoma</taxon>
    </lineage>
</organism>
<protein>
    <submittedName>
        <fullName evidence="1">Uncharacterized protein</fullName>
    </submittedName>
</protein>
<accession>A0A368FLA0</accession>
<dbReference type="InterPro" id="IPR006759">
    <property type="entry name" value="Glyco_transf_54"/>
</dbReference>
<dbReference type="GO" id="GO:0008375">
    <property type="term" value="F:acetylglucosaminyltransferase activity"/>
    <property type="evidence" value="ECO:0007669"/>
    <property type="project" value="TreeGrafter"/>
</dbReference>
<reference evidence="1 2" key="1">
    <citation type="submission" date="2014-10" db="EMBL/GenBank/DDBJ databases">
        <title>Draft genome of the hookworm Ancylostoma caninum.</title>
        <authorList>
            <person name="Mitreva M."/>
        </authorList>
    </citation>
    <scope>NUCLEOTIDE SEQUENCE [LARGE SCALE GENOMIC DNA]</scope>
    <source>
        <strain evidence="1 2">Baltimore</strain>
    </source>
</reference>
<dbReference type="PANTHER" id="PTHR12062">
    <property type="entry name" value="N-ACETYLGLUCOSAMINYLTRANSFERASE VI"/>
    <property type="match status" value="1"/>
</dbReference>
<dbReference type="PANTHER" id="PTHR12062:SF33">
    <property type="entry name" value="ALPHA-1,6-MANNOSYL-GLYCOPROTEIN 4-BETA-N-ACETYLGLUCOSAMINYLTRANSFERASE-LIKE"/>
    <property type="match status" value="1"/>
</dbReference>
<proteinExistence type="predicted"/>
<comment type="caution">
    <text evidence="1">The sequence shown here is derived from an EMBL/GenBank/DDBJ whole genome shotgun (WGS) entry which is preliminary data.</text>
</comment>
<gene>
    <name evidence="1" type="ORF">ANCCAN_22418</name>
</gene>
<dbReference type="OrthoDB" id="2016523at2759"/>
<name>A0A368FLA0_ANCCA</name>
<dbReference type="STRING" id="29170.A0A368FLA0"/>
<sequence>MTRLNPPANVSSSMPTYYPYTAELGYRKFAFMWFTKASTGDNIKIEFHSPIKVVGVQMISGINPAPLDTFANDTKLYARCLDEKEQFLGSFSPYGDLVVRTSGIATKALILRVFSNHTRWVIVGHVEIDYER</sequence>
<evidence type="ECO:0000313" key="1">
    <source>
        <dbReference type="EMBL" id="RCN31789.1"/>
    </source>
</evidence>
<dbReference type="AlphaFoldDB" id="A0A368FLA0"/>